<dbReference type="InterPro" id="IPR006015">
    <property type="entry name" value="Universal_stress_UspA"/>
</dbReference>
<keyword evidence="4" id="KW-1185">Reference proteome</keyword>
<dbReference type="Pfam" id="PF00582">
    <property type="entry name" value="Usp"/>
    <property type="match status" value="1"/>
</dbReference>
<reference evidence="3 4" key="1">
    <citation type="submission" date="2024-04" db="EMBL/GenBank/DDBJ databases">
        <title>Albibacterium profundi sp. nov., isolated from sediment of the Challenger Deep of Mariana Trench.</title>
        <authorList>
            <person name="Wang Y."/>
        </authorList>
    </citation>
    <scope>NUCLEOTIDE SEQUENCE [LARGE SCALE GENOMIC DNA]</scope>
    <source>
        <strain evidence="3 4">RHL897</strain>
    </source>
</reference>
<dbReference type="InterPro" id="IPR006016">
    <property type="entry name" value="UspA"/>
</dbReference>
<dbReference type="PRINTS" id="PR01438">
    <property type="entry name" value="UNVRSLSTRESS"/>
</dbReference>
<dbReference type="PANTHER" id="PTHR46268">
    <property type="entry name" value="STRESS RESPONSE PROTEIN NHAX"/>
    <property type="match status" value="1"/>
</dbReference>
<protein>
    <submittedName>
        <fullName evidence="3">Universal stress protein</fullName>
    </submittedName>
</protein>
<name>A0ABV5CGT6_9SPHI</name>
<dbReference type="Proteomes" id="UP001580928">
    <property type="component" value="Unassembled WGS sequence"/>
</dbReference>
<sequence length="276" mass="31548">MKTFIAATDFSKEADNAVEYACFAAAIFDTDVLLFNAYHIPLHVSNARLPATVFNELMEKNEWLLKEKAEELSRKYSIKVRYETRFSQVDEEIEKIFAEYDAEIVIMGTAPDSLGQELFGNTTTSLIMQHKLPVLAIPPGVKYKPVRKILFAVDFLRGVNIRILERIRLYARAAAAEVEVFHVQRKLRSIDEDLQQSAIDNIDSGLKDVSHTYKNIESERVIDEIQNEIKQIDADLLIMVPQRYGFWKSIVHRSKTRVMASQTEIPLLSIPIGTEV</sequence>
<evidence type="ECO:0000259" key="2">
    <source>
        <dbReference type="Pfam" id="PF00582"/>
    </source>
</evidence>
<dbReference type="PANTHER" id="PTHR46268:SF6">
    <property type="entry name" value="UNIVERSAL STRESS PROTEIN UP12"/>
    <property type="match status" value="1"/>
</dbReference>
<comment type="caution">
    <text evidence="3">The sequence shown here is derived from an EMBL/GenBank/DDBJ whole genome shotgun (WGS) entry which is preliminary data.</text>
</comment>
<feature type="domain" description="UspA" evidence="2">
    <location>
        <begin position="2"/>
        <end position="138"/>
    </location>
</feature>
<organism evidence="3 4">
    <name type="scientific">Albibacterium profundi</name>
    <dbReference type="NCBI Taxonomy" id="3134906"/>
    <lineage>
        <taxon>Bacteria</taxon>
        <taxon>Pseudomonadati</taxon>
        <taxon>Bacteroidota</taxon>
        <taxon>Sphingobacteriia</taxon>
        <taxon>Sphingobacteriales</taxon>
        <taxon>Sphingobacteriaceae</taxon>
        <taxon>Albibacterium</taxon>
    </lineage>
</organism>
<dbReference type="CDD" id="cd00293">
    <property type="entry name" value="USP-like"/>
    <property type="match status" value="1"/>
</dbReference>
<dbReference type="SUPFAM" id="SSF52402">
    <property type="entry name" value="Adenine nucleotide alpha hydrolases-like"/>
    <property type="match status" value="2"/>
</dbReference>
<dbReference type="RefSeq" id="WP_375558197.1">
    <property type="nucleotide sequence ID" value="NZ_JBBVGT010000003.1"/>
</dbReference>
<proteinExistence type="inferred from homology"/>
<dbReference type="EMBL" id="JBBVGT010000003">
    <property type="protein sequence ID" value="MFB5946669.1"/>
    <property type="molecule type" value="Genomic_DNA"/>
</dbReference>
<comment type="similarity">
    <text evidence="1">Belongs to the universal stress protein A family.</text>
</comment>
<dbReference type="Gene3D" id="3.40.50.12370">
    <property type="match status" value="1"/>
</dbReference>
<evidence type="ECO:0000313" key="3">
    <source>
        <dbReference type="EMBL" id="MFB5946669.1"/>
    </source>
</evidence>
<evidence type="ECO:0000313" key="4">
    <source>
        <dbReference type="Proteomes" id="UP001580928"/>
    </source>
</evidence>
<gene>
    <name evidence="3" type="ORF">WKR92_12615</name>
</gene>
<evidence type="ECO:0000256" key="1">
    <source>
        <dbReference type="ARBA" id="ARBA00008791"/>
    </source>
</evidence>
<accession>A0ABV5CGT6</accession>